<evidence type="ECO:0000256" key="2">
    <source>
        <dbReference type="ARBA" id="ARBA00022723"/>
    </source>
</evidence>
<proteinExistence type="predicted"/>
<keyword evidence="3" id="KW-0408">Iron</keyword>
<dbReference type="GO" id="GO:0051536">
    <property type="term" value="F:iron-sulfur cluster binding"/>
    <property type="evidence" value="ECO:0007669"/>
    <property type="project" value="UniProtKB-KW"/>
</dbReference>
<dbReference type="SFLD" id="SFLDS00029">
    <property type="entry name" value="Radical_SAM"/>
    <property type="match status" value="1"/>
</dbReference>
<keyword evidence="1" id="KW-0949">S-adenosyl-L-methionine</keyword>
<evidence type="ECO:0000259" key="5">
    <source>
        <dbReference type="PROSITE" id="PS51918"/>
    </source>
</evidence>
<name>W0I6T6_9EURY</name>
<dbReference type="Gene3D" id="3.20.20.70">
    <property type="entry name" value="Aldolase class I"/>
    <property type="match status" value="1"/>
</dbReference>
<evidence type="ECO:0000313" key="6">
    <source>
        <dbReference type="EMBL" id="AHF80118.1"/>
    </source>
</evidence>
<keyword evidence="6" id="KW-0456">Lyase</keyword>
<evidence type="ECO:0000313" key="7">
    <source>
        <dbReference type="Proteomes" id="UP000019027"/>
    </source>
</evidence>
<dbReference type="SFLD" id="SFLDG01099">
    <property type="entry name" value="Uncharacterised_Radical_SAM_Su"/>
    <property type="match status" value="1"/>
</dbReference>
<dbReference type="PANTHER" id="PTHR43075:SF1">
    <property type="entry name" value="FORMATE LYASE ACTIVATING ENZYME, PUTATIVE (AFU_ORTHOLOGUE AFUA_2G15630)-RELATED"/>
    <property type="match status" value="1"/>
</dbReference>
<dbReference type="AlphaFoldDB" id="W0I6T6"/>
<reference evidence="6 7" key="1">
    <citation type="journal article" date="2014" name="Int. J. Syst. Evol. Microbiol.">
        <title>Thermococcus paralvinellae sp. nov. and Thermococcus cleftensis sp. nov. of hyperthermophilic heterotrophs from deep-sea hydrothermal vents.</title>
        <authorList>
            <person name="Hensley S.A."/>
            <person name="Jung J.H."/>
            <person name="Park C.S."/>
            <person name="Holden J.F."/>
        </authorList>
    </citation>
    <scope>NUCLEOTIDE SEQUENCE [LARGE SCALE GENOMIC DNA]</scope>
    <source>
        <strain evidence="6 7">ES1</strain>
    </source>
</reference>
<dbReference type="CDD" id="cd01335">
    <property type="entry name" value="Radical_SAM"/>
    <property type="match status" value="1"/>
</dbReference>
<keyword evidence="2" id="KW-0479">Metal-binding</keyword>
<accession>W0I6T6</accession>
<dbReference type="SUPFAM" id="SSF102114">
    <property type="entry name" value="Radical SAM enzymes"/>
    <property type="match status" value="1"/>
</dbReference>
<dbReference type="PROSITE" id="PS51918">
    <property type="entry name" value="RADICAL_SAM"/>
    <property type="match status" value="1"/>
</dbReference>
<evidence type="ECO:0000256" key="4">
    <source>
        <dbReference type="ARBA" id="ARBA00023014"/>
    </source>
</evidence>
<evidence type="ECO:0000256" key="3">
    <source>
        <dbReference type="ARBA" id="ARBA00023004"/>
    </source>
</evidence>
<dbReference type="EMBL" id="CP006965">
    <property type="protein sequence ID" value="AHF80118.1"/>
    <property type="molecule type" value="Genomic_DNA"/>
</dbReference>
<protein>
    <submittedName>
        <fullName evidence="6">Putative pyruvate formate lyase activating enzyme</fullName>
    </submittedName>
</protein>
<dbReference type="Proteomes" id="UP000019027">
    <property type="component" value="Chromosome"/>
</dbReference>
<evidence type="ECO:0000256" key="1">
    <source>
        <dbReference type="ARBA" id="ARBA00022691"/>
    </source>
</evidence>
<dbReference type="InterPro" id="IPR007197">
    <property type="entry name" value="rSAM"/>
</dbReference>
<dbReference type="HOGENOM" id="CLU_062674_0_1_2"/>
<organism evidence="6 7">
    <name type="scientific">Thermococcus paralvinellae</name>
    <dbReference type="NCBI Taxonomy" id="582419"/>
    <lineage>
        <taxon>Archaea</taxon>
        <taxon>Methanobacteriati</taxon>
        <taxon>Methanobacteriota</taxon>
        <taxon>Thermococci</taxon>
        <taxon>Thermococcales</taxon>
        <taxon>Thermococcaceae</taxon>
        <taxon>Thermococcus</taxon>
    </lineage>
</organism>
<sequence>MMVMWFRRVDIREIEKAKRAMPHYFEILSGREKPNFFYAKQVKVNFSKDDPLEELWKAHEEGMEKLKENDLSKNLEKSLLDLKALIADRIIEKCELCEIKCRVNRKESIGYCRVKDSLIASDFLHIGEEPELVPSYTIFFSGCNFRCVFCQNWDISQYRVGLRYSPEEMATKIAVAYAEGAKNVNFVGGEPTPNLPFILETLRYVKVPIPVVWNSNMYMSEITMKLLDGIVDVYLADFKWGNNEDALKYSKAPSYWEVVTRNFLLAKGHYKAEFLIRHLVMPNHLECCTKPILKWIAENIGKEVRVNVMFQYRPEYKAEKYSEIARSLNYDEMKRAVELVAEVGLKNAMVG</sequence>
<dbReference type="InterPro" id="IPR040085">
    <property type="entry name" value="MJ0674-like"/>
</dbReference>
<keyword evidence="7" id="KW-1185">Reference proteome</keyword>
<dbReference type="GO" id="GO:0046872">
    <property type="term" value="F:metal ion binding"/>
    <property type="evidence" value="ECO:0007669"/>
    <property type="project" value="UniProtKB-KW"/>
</dbReference>
<dbReference type="PANTHER" id="PTHR43075">
    <property type="entry name" value="FORMATE LYASE ACTIVATING ENZYME, PUTATIVE (AFU_ORTHOLOGUE AFUA_2G15630)-RELATED"/>
    <property type="match status" value="1"/>
</dbReference>
<keyword evidence="6" id="KW-0670">Pyruvate</keyword>
<keyword evidence="4" id="KW-0411">Iron-sulfur</keyword>
<dbReference type="STRING" id="582419.TES1_0732"/>
<gene>
    <name evidence="6" type="ORF">TES1_0732</name>
</gene>
<dbReference type="Pfam" id="PF04055">
    <property type="entry name" value="Radical_SAM"/>
    <property type="match status" value="1"/>
</dbReference>
<dbReference type="InterPro" id="IPR013785">
    <property type="entry name" value="Aldolase_TIM"/>
</dbReference>
<feature type="domain" description="Radical SAM core" evidence="5">
    <location>
        <begin position="125"/>
        <end position="346"/>
    </location>
</feature>
<dbReference type="InterPro" id="IPR058240">
    <property type="entry name" value="rSAM_sf"/>
</dbReference>
<dbReference type="GO" id="GO:0016829">
    <property type="term" value="F:lyase activity"/>
    <property type="evidence" value="ECO:0007669"/>
    <property type="project" value="UniProtKB-KW"/>
</dbReference>
<dbReference type="KEGG" id="ths:TES1_0732"/>